<keyword evidence="1" id="KW-0812">Transmembrane</keyword>
<keyword evidence="3" id="KW-1185">Reference proteome</keyword>
<feature type="transmembrane region" description="Helical" evidence="1">
    <location>
        <begin position="75"/>
        <end position="108"/>
    </location>
</feature>
<dbReference type="AlphaFoldDB" id="A0A914V9T5"/>
<feature type="chain" id="PRO_5037333513" evidence="2">
    <location>
        <begin position="29"/>
        <end position="150"/>
    </location>
</feature>
<accession>A0A914V9T5</accession>
<organism evidence="3 4">
    <name type="scientific">Plectus sambesii</name>
    <dbReference type="NCBI Taxonomy" id="2011161"/>
    <lineage>
        <taxon>Eukaryota</taxon>
        <taxon>Metazoa</taxon>
        <taxon>Ecdysozoa</taxon>
        <taxon>Nematoda</taxon>
        <taxon>Chromadorea</taxon>
        <taxon>Plectida</taxon>
        <taxon>Plectina</taxon>
        <taxon>Plectoidea</taxon>
        <taxon>Plectidae</taxon>
        <taxon>Plectus</taxon>
    </lineage>
</organism>
<feature type="signal peptide" evidence="2">
    <location>
        <begin position="1"/>
        <end position="28"/>
    </location>
</feature>
<keyword evidence="1" id="KW-1133">Transmembrane helix</keyword>
<dbReference type="WBParaSite" id="PSAMB.scaffold17051size1207.g37126.t1">
    <property type="protein sequence ID" value="PSAMB.scaffold17051size1207.g37126.t1"/>
    <property type="gene ID" value="PSAMB.scaffold17051size1207.g37126"/>
</dbReference>
<protein>
    <submittedName>
        <fullName evidence="4">Uncharacterized protein</fullName>
    </submittedName>
</protein>
<evidence type="ECO:0000313" key="3">
    <source>
        <dbReference type="Proteomes" id="UP000887566"/>
    </source>
</evidence>
<evidence type="ECO:0000313" key="4">
    <source>
        <dbReference type="WBParaSite" id="PSAMB.scaffold17051size1207.g37126.t1"/>
    </source>
</evidence>
<keyword evidence="1" id="KW-0472">Membrane</keyword>
<proteinExistence type="predicted"/>
<evidence type="ECO:0000256" key="1">
    <source>
        <dbReference type="SAM" id="Phobius"/>
    </source>
</evidence>
<dbReference type="Proteomes" id="UP000887566">
    <property type="component" value="Unplaced"/>
</dbReference>
<evidence type="ECO:0000256" key="2">
    <source>
        <dbReference type="SAM" id="SignalP"/>
    </source>
</evidence>
<sequence>MMAVQKIFARSLLIASLVILAMSKTVNAALSIQSDIITCFDSENLCKSNCSQGCYYMNSCNGSSGSMYACVSNTIIIIVACAAGVLLLLLVVTCVACCCCPCCCIAQCIKRKRDKELRQSTDSGFRVVMPVQQVSPNEIEPLPMTSKTVS</sequence>
<keyword evidence="2" id="KW-0732">Signal</keyword>
<reference evidence="4" key="1">
    <citation type="submission" date="2022-11" db="UniProtKB">
        <authorList>
            <consortium name="WormBaseParasite"/>
        </authorList>
    </citation>
    <scope>IDENTIFICATION</scope>
</reference>
<name>A0A914V9T5_9BILA</name>